<dbReference type="SUPFAM" id="SSF53062">
    <property type="entry name" value="PTS system fructose IIA component-like"/>
    <property type="match status" value="1"/>
</dbReference>
<evidence type="ECO:0000256" key="3">
    <source>
        <dbReference type="ARBA" id="ARBA00022840"/>
    </source>
</evidence>
<dbReference type="InterPro" id="IPR003593">
    <property type="entry name" value="AAA+_ATPase"/>
</dbReference>
<dbReference type="PROSITE" id="PS51096">
    <property type="entry name" value="PTS_EIIA_TYPE_4"/>
    <property type="match status" value="1"/>
</dbReference>
<gene>
    <name evidence="8" type="ORF">IPMB12_01665</name>
</gene>
<dbReference type="InterPro" id="IPR002078">
    <property type="entry name" value="Sigma_54_int"/>
</dbReference>
<sequence>MLRIDIIYNKLQEIAPTYPDGITTQQLADLLNYSRANVSNDLNLLVQQEKVIKNKGKPVKYFPTLGTQSDSTSPAKQHYDQFDKFVETNTSLHTLIEQAKAAIFYPPNGMNMLILGETGVGKSMFAELIYDYAKKIHKINDDAPFIHFNCADYASNPQLLLAQLFGSKKGAYSGAIEDRMGLIEKAHNGFLFLDEVHRLSPEGQEIFFTFIDKGIFHRLGETEERTATVRIISATTEDPNSALLRTFTRRFPMLITLPPLRERSFEERFSLIQHFFNIESAQLKEKIVVSSNALRALLGYDCPNNIGQLKSDIRFICAAAYAKYISGNQPEHIYINSSLLPPHISSALLIETKHRQTWNKIIGINRKNIIFQGEDNNILYENNQTSDIYDIVNRRITELKTQGVETSQLEEEIEQDIQDYFQTYVYNNPKRYDINKLKNIISTKILRLTETLIDYTEQALQRELNGSIYYSLATHIESTLKRINNHQTISHPQLNKIRTNYPREFNAALDCLRTIEHIMDITIPIDEAAYLAMFFIYGNDHTIAPHNNVQVIVIAHGTQTATAMTHTAHELLSMEYAMAFDVPLNAQPQVILDKIVEYLHSTGGRSDVLLLVDMGSLKTFGEEIEQRCHVNTRTIQLVSTLHIIEAIQNAANGHSLQDVYQNVIMVNSITQEVPVVIEKEESIVNKKLAILIINIPNNKSTHITKELLMKTLSYRKNILDIISFDLPNKDNDIYQEIVRIQQDYVIVAIISPFNFNTAIAQFDLTSLLYEDNINRLQQLIDIETIYSLIEKTLSNILSNIDQRNLLSDIKLFNENISKQFNIHLSNNTLIGLVMHIACMLEQLVNGKPSTIKFLDKENYINRYQSEFNIIKQELKRFERKLNTTIPDDEICYILKFFNHA</sequence>
<dbReference type="PROSITE" id="PS51372">
    <property type="entry name" value="PRD_2"/>
    <property type="match status" value="2"/>
</dbReference>
<evidence type="ECO:0000259" key="7">
    <source>
        <dbReference type="PROSITE" id="PS51372"/>
    </source>
</evidence>
<dbReference type="PANTHER" id="PTHR32071:SF38">
    <property type="entry name" value="PSP OPERON TRANSCRIPTIONAL ACTIVATOR"/>
    <property type="match status" value="1"/>
</dbReference>
<dbReference type="Proteomes" id="UP000501168">
    <property type="component" value="Chromosome"/>
</dbReference>
<dbReference type="Gene3D" id="1.10.1790.10">
    <property type="entry name" value="PRD domain"/>
    <property type="match status" value="2"/>
</dbReference>
<dbReference type="SUPFAM" id="SSF63520">
    <property type="entry name" value="PTS-regulatory domain, PRD"/>
    <property type="match status" value="2"/>
</dbReference>
<feature type="domain" description="PRD" evidence="7">
    <location>
        <begin position="440"/>
        <end position="545"/>
    </location>
</feature>
<name>A0A6G9I9K2_9GAMM</name>
<evidence type="ECO:0000259" key="6">
    <source>
        <dbReference type="PROSITE" id="PS51096"/>
    </source>
</evidence>
<organism evidence="8 9">
    <name type="scientific">Zophobihabitans entericus</name>
    <dbReference type="NCBI Taxonomy" id="1635327"/>
    <lineage>
        <taxon>Bacteria</taxon>
        <taxon>Pseudomonadati</taxon>
        <taxon>Pseudomonadota</taxon>
        <taxon>Gammaproteobacteria</taxon>
        <taxon>Orbales</taxon>
        <taxon>Orbaceae</taxon>
        <taxon>Zophobihabitans</taxon>
    </lineage>
</organism>
<dbReference type="SMART" id="SM00382">
    <property type="entry name" value="AAA"/>
    <property type="match status" value="1"/>
</dbReference>
<dbReference type="KEGG" id="orb:IPMB12_01665"/>
<dbReference type="InterPro" id="IPR004701">
    <property type="entry name" value="PTS_EIIA_man-typ"/>
</dbReference>
<dbReference type="Gene3D" id="3.40.50.300">
    <property type="entry name" value="P-loop containing nucleotide triphosphate hydrolases"/>
    <property type="match status" value="1"/>
</dbReference>
<dbReference type="InterPro" id="IPR036634">
    <property type="entry name" value="PRD_sf"/>
</dbReference>
<dbReference type="Pfam" id="PF03610">
    <property type="entry name" value="EIIA-man"/>
    <property type="match status" value="1"/>
</dbReference>
<evidence type="ECO:0000313" key="9">
    <source>
        <dbReference type="Proteomes" id="UP000501168"/>
    </source>
</evidence>
<dbReference type="GO" id="GO:0016740">
    <property type="term" value="F:transferase activity"/>
    <property type="evidence" value="ECO:0007669"/>
    <property type="project" value="UniProtKB-KW"/>
</dbReference>
<dbReference type="PANTHER" id="PTHR32071">
    <property type="entry name" value="TRANSCRIPTIONAL REGULATORY PROTEIN"/>
    <property type="match status" value="1"/>
</dbReference>
<dbReference type="GO" id="GO:0003677">
    <property type="term" value="F:DNA binding"/>
    <property type="evidence" value="ECO:0007669"/>
    <property type="project" value="UniProtKB-KW"/>
</dbReference>
<dbReference type="Gene3D" id="3.40.50.510">
    <property type="entry name" value="Phosphotransferase system, mannose-type IIA component"/>
    <property type="match status" value="1"/>
</dbReference>
<dbReference type="InterPro" id="IPR011608">
    <property type="entry name" value="PRD"/>
</dbReference>
<dbReference type="Pfam" id="PF00158">
    <property type="entry name" value="Sigma54_activat"/>
    <property type="match status" value="1"/>
</dbReference>
<evidence type="ECO:0000256" key="1">
    <source>
        <dbReference type="ARBA" id="ARBA00022679"/>
    </source>
</evidence>
<protein>
    <submittedName>
        <fullName evidence="8">Sigma 54-interacting transcriptional regulator</fullName>
    </submittedName>
</protein>
<dbReference type="PROSITE" id="PS00675">
    <property type="entry name" value="SIGMA54_INTERACT_1"/>
    <property type="match status" value="1"/>
</dbReference>
<dbReference type="GO" id="GO:0006355">
    <property type="term" value="P:regulation of DNA-templated transcription"/>
    <property type="evidence" value="ECO:0007669"/>
    <property type="project" value="InterPro"/>
</dbReference>
<evidence type="ECO:0000259" key="5">
    <source>
        <dbReference type="PROSITE" id="PS50045"/>
    </source>
</evidence>
<dbReference type="PROSITE" id="PS50045">
    <property type="entry name" value="SIGMA54_INTERACT_4"/>
    <property type="match status" value="1"/>
</dbReference>
<keyword evidence="3" id="KW-0067">ATP-binding</keyword>
<dbReference type="InterPro" id="IPR025662">
    <property type="entry name" value="Sigma_54_int_dom_ATP-bd_1"/>
</dbReference>
<dbReference type="Pfam" id="PF00874">
    <property type="entry name" value="PRD"/>
    <property type="match status" value="2"/>
</dbReference>
<reference evidence="8 9" key="1">
    <citation type="submission" date="2020-03" db="EMBL/GenBank/DDBJ databases">
        <title>Complete genome sequence of Orbus sp. IPMB12 (BCRC 80908).</title>
        <authorList>
            <person name="Lo W.-S."/>
            <person name="Chang T.-H."/>
            <person name="Kuo C.-H."/>
        </authorList>
    </citation>
    <scope>NUCLEOTIDE SEQUENCE [LARGE SCALE GENOMIC DNA]</scope>
    <source>
        <strain evidence="8 9">IPMB12</strain>
    </source>
</reference>
<dbReference type="SUPFAM" id="SSF52540">
    <property type="entry name" value="P-loop containing nucleoside triphosphate hydrolases"/>
    <property type="match status" value="1"/>
</dbReference>
<dbReference type="InterPro" id="IPR027417">
    <property type="entry name" value="P-loop_NTPase"/>
</dbReference>
<feature type="domain" description="PRD" evidence="7">
    <location>
        <begin position="800"/>
        <end position="900"/>
    </location>
</feature>
<dbReference type="AlphaFoldDB" id="A0A6G9I9K2"/>
<proteinExistence type="predicted"/>
<dbReference type="EMBL" id="CP050253">
    <property type="protein sequence ID" value="QIQ20502.1"/>
    <property type="molecule type" value="Genomic_DNA"/>
</dbReference>
<dbReference type="GO" id="GO:0009401">
    <property type="term" value="P:phosphoenolpyruvate-dependent sugar phosphotransferase system"/>
    <property type="evidence" value="ECO:0007669"/>
    <property type="project" value="InterPro"/>
</dbReference>
<dbReference type="GO" id="GO:0016020">
    <property type="term" value="C:membrane"/>
    <property type="evidence" value="ECO:0007669"/>
    <property type="project" value="InterPro"/>
</dbReference>
<dbReference type="RefSeq" id="WP_166914325.1">
    <property type="nucleotide sequence ID" value="NZ_CP050253.1"/>
</dbReference>
<accession>A0A6G9I9K2</accession>
<feature type="domain" description="Sigma-54 factor interaction" evidence="5">
    <location>
        <begin position="85"/>
        <end position="318"/>
    </location>
</feature>
<keyword evidence="4" id="KW-0238">DNA-binding</keyword>
<dbReference type="CDD" id="cd00009">
    <property type="entry name" value="AAA"/>
    <property type="match status" value="1"/>
</dbReference>
<dbReference type="InterPro" id="IPR036662">
    <property type="entry name" value="PTS_EIIA_man-typ_sf"/>
</dbReference>
<keyword evidence="1" id="KW-0808">Transferase</keyword>
<dbReference type="Gene3D" id="1.10.8.60">
    <property type="match status" value="1"/>
</dbReference>
<evidence type="ECO:0000313" key="8">
    <source>
        <dbReference type="EMBL" id="QIQ20502.1"/>
    </source>
</evidence>
<dbReference type="GO" id="GO:0005524">
    <property type="term" value="F:ATP binding"/>
    <property type="evidence" value="ECO:0007669"/>
    <property type="project" value="UniProtKB-KW"/>
</dbReference>
<keyword evidence="2" id="KW-0547">Nucleotide-binding</keyword>
<dbReference type="InterPro" id="IPR036390">
    <property type="entry name" value="WH_DNA-bd_sf"/>
</dbReference>
<feature type="domain" description="PTS EIIA type-4" evidence="6">
    <location>
        <begin position="548"/>
        <end position="684"/>
    </location>
</feature>
<keyword evidence="9" id="KW-1185">Reference proteome</keyword>
<evidence type="ECO:0000256" key="4">
    <source>
        <dbReference type="ARBA" id="ARBA00023125"/>
    </source>
</evidence>
<evidence type="ECO:0000256" key="2">
    <source>
        <dbReference type="ARBA" id="ARBA00022741"/>
    </source>
</evidence>
<dbReference type="InParanoid" id="A0A6G9I9K2"/>
<dbReference type="SUPFAM" id="SSF46785">
    <property type="entry name" value="Winged helix' DNA-binding domain"/>
    <property type="match status" value="1"/>
</dbReference>